<feature type="compositionally biased region" description="Basic and acidic residues" evidence="1">
    <location>
        <begin position="1"/>
        <end position="19"/>
    </location>
</feature>
<dbReference type="OrthoDB" id="6620681at2759"/>
<feature type="region of interest" description="Disordered" evidence="1">
    <location>
        <begin position="106"/>
        <end position="165"/>
    </location>
</feature>
<comment type="caution">
    <text evidence="2">The sequence shown here is derived from an EMBL/GenBank/DDBJ whole genome shotgun (WGS) entry which is preliminary data.</text>
</comment>
<sequence length="844" mass="94860">MDNESPEHSSTESNIDKSQKIHVSSPNEDDDSNSIKSYYSDSEPENLLSTSMPVQYKLPQRKTSVARSPVKRTLVERMAALYKSVRMKHGTTAHDIIVPLNRNTTTPLTSGTFQSNTTATSNNDTTQSNTTTTSNSGTTQCNTTKPLNKGKAQQDMTTQTDNSEPNEKAITASQFYVNPQWMFPTSSLSRTSSNKSNKPIPPPRSRPPAPPYTCPPPYVEPSDMSQTSKYTKRSQYPPYRYPYSSPPYTTQSSSLTYTSRSSSLTYMSQSPAKPYMSQTYIISTQNYNPSYREKLPTLTDSTLSSVPFHTPQSSSLTTTSQTPKTTNTSQMSMRFKRSQSSFTPSYKSKYPTPTDSTLSSVPIHTLQRSSLTNTFQTSTSSLKSQSSTPSPSLPNSTSSGSSQSSAPIHISQPSSSQSHTSQSSASTNDFTYPSVRLTPRSVHYIASPSFSHYSFPRAVHYNTPVSSTYNTVKPQSTENSNSMSACEPIRNVWPTEMGSVVQVSMQNVWEVLANQVHNSLPPSTNVNLQNPSKQSTTNNSDENASLPLTASQQENNKLNVDPKSSDSKTSASKSCDNNTNDYPVVDLLPLYIHGIERKDALEQYIKKELGRAWIYFNKMEVVDIKSIGEIKCICPTINYEDVLKSPLDEKFMTVNMYRQYRANNLLFETKYNYNGPPKKTIVAENMEEPILRWLVIKNLQTYYWFFKTLSFYEIQNINPANIQKLIARSKVNKIIVMADQLEMCCSLKKIKERPVSLLAILIYLRENIVDPQLFAKVVIPFIVEILQFPVADERCFPGDIMNQYIIVIWRQLLMEIIKLYKIDDTTDADDTTSNLAKQLTYGKF</sequence>
<gene>
    <name evidence="2" type="ORF">FWK35_00013375</name>
</gene>
<feature type="compositionally biased region" description="Low complexity" evidence="1">
    <location>
        <begin position="310"/>
        <end position="330"/>
    </location>
</feature>
<organism evidence="2 3">
    <name type="scientific">Aphis craccivora</name>
    <name type="common">Cowpea aphid</name>
    <dbReference type="NCBI Taxonomy" id="307492"/>
    <lineage>
        <taxon>Eukaryota</taxon>
        <taxon>Metazoa</taxon>
        <taxon>Ecdysozoa</taxon>
        <taxon>Arthropoda</taxon>
        <taxon>Hexapoda</taxon>
        <taxon>Insecta</taxon>
        <taxon>Pterygota</taxon>
        <taxon>Neoptera</taxon>
        <taxon>Paraneoptera</taxon>
        <taxon>Hemiptera</taxon>
        <taxon>Sternorrhyncha</taxon>
        <taxon>Aphidomorpha</taxon>
        <taxon>Aphidoidea</taxon>
        <taxon>Aphididae</taxon>
        <taxon>Aphidini</taxon>
        <taxon>Aphis</taxon>
        <taxon>Aphis</taxon>
    </lineage>
</organism>
<protein>
    <submittedName>
        <fullName evidence="2">Mucin-5AC-like</fullName>
    </submittedName>
</protein>
<feature type="compositionally biased region" description="Low complexity" evidence="1">
    <location>
        <begin position="185"/>
        <end position="198"/>
    </location>
</feature>
<feature type="compositionally biased region" description="Low complexity" evidence="1">
    <location>
        <begin position="114"/>
        <end position="144"/>
    </location>
</feature>
<feature type="compositionally biased region" description="Pro residues" evidence="1">
    <location>
        <begin position="199"/>
        <end position="219"/>
    </location>
</feature>
<feature type="compositionally biased region" description="Low complexity" evidence="1">
    <location>
        <begin position="233"/>
        <end position="256"/>
    </location>
</feature>
<feature type="compositionally biased region" description="Polar residues" evidence="1">
    <location>
        <begin position="338"/>
        <end position="361"/>
    </location>
</feature>
<feature type="region of interest" description="Disordered" evidence="1">
    <location>
        <begin position="1"/>
        <end position="65"/>
    </location>
</feature>
<feature type="compositionally biased region" description="Polar residues" evidence="1">
    <location>
        <begin position="154"/>
        <end position="163"/>
    </location>
</feature>
<evidence type="ECO:0000313" key="2">
    <source>
        <dbReference type="EMBL" id="KAF0768200.1"/>
    </source>
</evidence>
<feature type="region of interest" description="Disordered" evidence="1">
    <location>
        <begin position="184"/>
        <end position="256"/>
    </location>
</feature>
<evidence type="ECO:0000256" key="1">
    <source>
        <dbReference type="SAM" id="MobiDB-lite"/>
    </source>
</evidence>
<feature type="region of interest" description="Disordered" evidence="1">
    <location>
        <begin position="302"/>
        <end position="361"/>
    </location>
</feature>
<evidence type="ECO:0000313" key="3">
    <source>
        <dbReference type="Proteomes" id="UP000478052"/>
    </source>
</evidence>
<name>A0A6G0ZBD0_APHCR</name>
<feature type="region of interest" description="Disordered" evidence="1">
    <location>
        <begin position="520"/>
        <end position="576"/>
    </location>
</feature>
<keyword evidence="3" id="KW-1185">Reference proteome</keyword>
<proteinExistence type="predicted"/>
<feature type="compositionally biased region" description="Polar residues" evidence="1">
    <location>
        <begin position="520"/>
        <end position="558"/>
    </location>
</feature>
<feature type="region of interest" description="Disordered" evidence="1">
    <location>
        <begin position="374"/>
        <end position="428"/>
    </location>
</feature>
<dbReference type="EMBL" id="VUJU01000816">
    <property type="protein sequence ID" value="KAF0768200.1"/>
    <property type="molecule type" value="Genomic_DNA"/>
</dbReference>
<dbReference type="Proteomes" id="UP000478052">
    <property type="component" value="Unassembled WGS sequence"/>
</dbReference>
<dbReference type="AlphaFoldDB" id="A0A6G0ZBD0"/>
<feature type="compositionally biased region" description="Low complexity" evidence="1">
    <location>
        <begin position="376"/>
        <end position="428"/>
    </location>
</feature>
<reference evidence="2 3" key="1">
    <citation type="submission" date="2019-08" db="EMBL/GenBank/DDBJ databases">
        <title>Whole genome of Aphis craccivora.</title>
        <authorList>
            <person name="Voronova N.V."/>
            <person name="Shulinski R.S."/>
            <person name="Bandarenka Y.V."/>
            <person name="Zhorov D.G."/>
            <person name="Warner D."/>
        </authorList>
    </citation>
    <scope>NUCLEOTIDE SEQUENCE [LARGE SCALE GENOMIC DNA]</scope>
    <source>
        <strain evidence="2">180601</strain>
        <tissue evidence="2">Whole Body</tissue>
    </source>
</reference>
<accession>A0A6G0ZBD0</accession>